<dbReference type="InterPro" id="IPR004089">
    <property type="entry name" value="MCPsignal_dom"/>
</dbReference>
<evidence type="ECO:0000256" key="1">
    <source>
        <dbReference type="ARBA" id="ARBA00023224"/>
    </source>
</evidence>
<dbReference type="KEGG" id="gbm:Gbem_3392"/>
<keyword evidence="1 2" id="KW-0807">Transducer</keyword>
<keyword evidence="3" id="KW-0812">Transmembrane</keyword>
<organism evidence="5 6">
    <name type="scientific">Citrifermentans bemidjiense (strain ATCC BAA-1014 / DSM 16622 / JCM 12645 / Bem)</name>
    <name type="common">Geobacter bemidjiensis</name>
    <dbReference type="NCBI Taxonomy" id="404380"/>
    <lineage>
        <taxon>Bacteria</taxon>
        <taxon>Pseudomonadati</taxon>
        <taxon>Thermodesulfobacteriota</taxon>
        <taxon>Desulfuromonadia</taxon>
        <taxon>Geobacterales</taxon>
        <taxon>Geobacteraceae</taxon>
        <taxon>Citrifermentans</taxon>
    </lineage>
</organism>
<dbReference type="PANTHER" id="PTHR32089:SF112">
    <property type="entry name" value="LYSOZYME-LIKE PROTEIN-RELATED"/>
    <property type="match status" value="1"/>
</dbReference>
<evidence type="ECO:0000313" key="6">
    <source>
        <dbReference type="Proteomes" id="UP000008825"/>
    </source>
</evidence>
<dbReference type="HOGENOM" id="CLU_000445_99_0_7"/>
<evidence type="ECO:0000256" key="3">
    <source>
        <dbReference type="SAM" id="Phobius"/>
    </source>
</evidence>
<evidence type="ECO:0000259" key="4">
    <source>
        <dbReference type="PROSITE" id="PS50111"/>
    </source>
</evidence>
<dbReference type="PROSITE" id="PS50111">
    <property type="entry name" value="CHEMOTAXIS_TRANSDUC_2"/>
    <property type="match status" value="1"/>
</dbReference>
<dbReference type="Proteomes" id="UP000008825">
    <property type="component" value="Chromosome"/>
</dbReference>
<proteinExistence type="predicted"/>
<dbReference type="SMART" id="SM00283">
    <property type="entry name" value="MA"/>
    <property type="match status" value="1"/>
</dbReference>
<keyword evidence="3" id="KW-0472">Membrane</keyword>
<reference evidence="5 6" key="2">
    <citation type="journal article" date="2010" name="BMC Genomics">
        <title>The genome of Geobacter bemidjiensis, exemplar for the subsurface clade of Geobacter species that predominate in Fe(III)-reducing subsurface environments.</title>
        <authorList>
            <person name="Aklujkar M."/>
            <person name="Young N.D."/>
            <person name="Holmes D."/>
            <person name="Chavan M."/>
            <person name="Risso C."/>
            <person name="Kiss H.E."/>
            <person name="Han C.S."/>
            <person name="Land M.L."/>
            <person name="Lovley D.R."/>
        </authorList>
    </citation>
    <scope>NUCLEOTIDE SEQUENCE [LARGE SCALE GENOMIC DNA]</scope>
    <source>
        <strain evidence="6">ATCC BAA-1014 / DSM 16622 / JCM 12645 / Bem</strain>
    </source>
</reference>
<dbReference type="OrthoDB" id="5523945at2"/>
<dbReference type="GO" id="GO:0007165">
    <property type="term" value="P:signal transduction"/>
    <property type="evidence" value="ECO:0007669"/>
    <property type="project" value="UniProtKB-KW"/>
</dbReference>
<reference evidence="5 6" key="1">
    <citation type="submission" date="2008-07" db="EMBL/GenBank/DDBJ databases">
        <title>Complete sequence of Geobacter bemidjiensis BEM.</title>
        <authorList>
            <consortium name="US DOE Joint Genome Institute"/>
            <person name="Lucas S."/>
            <person name="Copeland A."/>
            <person name="Lapidus A."/>
            <person name="Glavina del Rio T."/>
            <person name="Dalin E."/>
            <person name="Tice H."/>
            <person name="Bruce D."/>
            <person name="Goodwin L."/>
            <person name="Pitluck S."/>
            <person name="Kiss H."/>
            <person name="Brettin T."/>
            <person name="Detter J.C."/>
            <person name="Han C."/>
            <person name="Kuske C.R."/>
            <person name="Schmutz J."/>
            <person name="Larimer F."/>
            <person name="Land M."/>
            <person name="Hauser L."/>
            <person name="Kyrpides N."/>
            <person name="Lykidis A."/>
            <person name="Lovley D."/>
            <person name="Richardson P."/>
        </authorList>
    </citation>
    <scope>NUCLEOTIDE SEQUENCE [LARGE SCALE GENOMIC DNA]</scope>
    <source>
        <strain evidence="6">ATCC BAA-1014 / DSM 16622 / JCM 12645 / Bem</strain>
    </source>
</reference>
<sequence length="563" mass="62022">MFFRKYLSSLRSTYIFMVCFGLLMGVVFPFYSWLFFGGNAFAPLYVFGCIAAGFIVGSFCYQIIKEALRVYVEHQLQTLYKITNDASAKVDLGKGDELKRLMECNEALMNRVLVMVENVSCLAADISDRQGRLTSDFSRTVDNNVQQAAKEKETIRAIDDMNAFFKDLLREIRDIASRTDERASISTQMSAATDAIALSIQEYSASVMETSGSIEEMAASIKGTSANIEALTTSTEQTFNSINGIGDSIVGIRDSARRTSDCSDKVRVQAVEGMAAMAATIAAMGEIEDHSDRSVNAIKRLSSHSLRVGEFLDVIKEVVSQTNLLSLNASIIAAQAGDRGKAFAVVAEEVRGLAQRTSASTEEIEELVLNIQKETVAAESAARLGKEKVAEGVKVSEKADAALHRIEESAAEASRMVQQIAAATDEQASGSRLITEEAEKNLSRVKQFSRAIQEEEAGAQLIVRSLDRMRGLSEKITLSTDEQARGNRLYLMSVQDDNDKVKRLKETCMEQIAIGEMLRNEVAEVDQLIEGTAEEAKQMLGEIETINNLINDMHREMESFRKL</sequence>
<dbReference type="STRING" id="404380.Gbem_3392"/>
<dbReference type="Pfam" id="PF00015">
    <property type="entry name" value="MCPsignal"/>
    <property type="match status" value="1"/>
</dbReference>
<dbReference type="eggNOG" id="COG0840">
    <property type="taxonomic scope" value="Bacteria"/>
</dbReference>
<gene>
    <name evidence="5" type="primary">mcp64H-3</name>
    <name evidence="5" type="ordered locus">Gbem_3392</name>
</gene>
<evidence type="ECO:0000256" key="2">
    <source>
        <dbReference type="PROSITE-ProRule" id="PRU00284"/>
    </source>
</evidence>
<feature type="domain" description="Methyl-accepting transducer" evidence="4">
    <location>
        <begin position="206"/>
        <end position="442"/>
    </location>
</feature>
<dbReference type="Gene3D" id="1.10.287.950">
    <property type="entry name" value="Methyl-accepting chemotaxis protein"/>
    <property type="match status" value="1"/>
</dbReference>
<dbReference type="SUPFAM" id="SSF58104">
    <property type="entry name" value="Methyl-accepting chemotaxis protein (MCP) signaling domain"/>
    <property type="match status" value="2"/>
</dbReference>
<feature type="transmembrane region" description="Helical" evidence="3">
    <location>
        <begin position="42"/>
        <end position="64"/>
    </location>
</feature>
<dbReference type="RefSeq" id="WP_012531819.1">
    <property type="nucleotide sequence ID" value="NC_011146.1"/>
</dbReference>
<feature type="transmembrane region" description="Helical" evidence="3">
    <location>
        <begin position="12"/>
        <end position="36"/>
    </location>
</feature>
<evidence type="ECO:0000313" key="5">
    <source>
        <dbReference type="EMBL" id="ACH40387.1"/>
    </source>
</evidence>
<keyword evidence="6" id="KW-1185">Reference proteome</keyword>
<dbReference type="GO" id="GO:0016020">
    <property type="term" value="C:membrane"/>
    <property type="evidence" value="ECO:0007669"/>
    <property type="project" value="InterPro"/>
</dbReference>
<accession>B5EB95</accession>
<dbReference type="PANTHER" id="PTHR32089">
    <property type="entry name" value="METHYL-ACCEPTING CHEMOTAXIS PROTEIN MCPB"/>
    <property type="match status" value="1"/>
</dbReference>
<keyword evidence="3" id="KW-1133">Transmembrane helix</keyword>
<protein>
    <submittedName>
        <fullName evidence="5">Methyl-accepting chemotaxis sensory transducer, class 40+24H</fullName>
    </submittedName>
</protein>
<name>B5EB95_CITBB</name>
<dbReference type="AlphaFoldDB" id="B5EB95"/>
<dbReference type="EMBL" id="CP001124">
    <property type="protein sequence ID" value="ACH40387.1"/>
    <property type="molecule type" value="Genomic_DNA"/>
</dbReference>